<feature type="compositionally biased region" description="Low complexity" evidence="1">
    <location>
        <begin position="71"/>
        <end position="82"/>
    </location>
</feature>
<comment type="caution">
    <text evidence="3">The sequence shown here is derived from an EMBL/GenBank/DDBJ whole genome shotgun (WGS) entry which is preliminary data.</text>
</comment>
<evidence type="ECO:0000256" key="1">
    <source>
        <dbReference type="SAM" id="MobiDB-lite"/>
    </source>
</evidence>
<proteinExistence type="predicted"/>
<evidence type="ECO:0000313" key="4">
    <source>
        <dbReference type="Proteomes" id="UP000322873"/>
    </source>
</evidence>
<evidence type="ECO:0000259" key="2">
    <source>
        <dbReference type="Pfam" id="PF22893"/>
    </source>
</evidence>
<reference evidence="3 4" key="1">
    <citation type="submission" date="2019-06" db="EMBL/GenBank/DDBJ databases">
        <title>Genome Sequence of the Brown Rot Fungal Pathogen Monilinia fructicola.</title>
        <authorList>
            <person name="De Miccolis Angelini R.M."/>
            <person name="Landi L."/>
            <person name="Abate D."/>
            <person name="Pollastro S."/>
            <person name="Romanazzi G."/>
            <person name="Faretra F."/>
        </authorList>
    </citation>
    <scope>NUCLEOTIDE SEQUENCE [LARGE SCALE GENOMIC DNA]</scope>
    <source>
        <strain evidence="3 4">Mfrc123</strain>
    </source>
</reference>
<keyword evidence="4" id="KW-1185">Reference proteome</keyword>
<dbReference type="AlphaFoldDB" id="A0A5M9JRW3"/>
<dbReference type="Proteomes" id="UP000322873">
    <property type="component" value="Unassembled WGS sequence"/>
</dbReference>
<sequence>MPESSQPSSPPPAYINRSGVSATHIDIIHIDSEGSSTESTIPQVVSITHEIPQDQVLEIQPVDKQNGNNPATSAASSGSGTAESIRTNSDKLISKLEQVIQHLESSQEDRLIERLEAALSRQTEGDLGRSSSKRDPRKPIKLKDAVGRRFNFPYYRCETWAGMEELIQAAFKHVDIIGPHVNEGHYNIMTSAGEVILPQLWEDHVQPGLEISMSMWPISLPKPIIPSPPPAAPIHVIVDSLPGPPPLFHSHPPPRYNLDNLDNDSIVSAKKGSCGLWRKVKGVFTRNKRTNYDSDSCESIADD</sequence>
<protein>
    <recommendedName>
        <fullName evidence="2">Ubiquitin-like domain-containing protein</fullName>
    </recommendedName>
</protein>
<feature type="domain" description="Ubiquitin-like" evidence="2">
    <location>
        <begin position="137"/>
        <end position="217"/>
    </location>
</feature>
<gene>
    <name evidence="3" type="ORF">EYC84_002870</name>
</gene>
<evidence type="ECO:0000313" key="3">
    <source>
        <dbReference type="EMBL" id="KAA8572244.1"/>
    </source>
</evidence>
<dbReference type="VEuPathDB" id="FungiDB:MFRU_003g05310"/>
<name>A0A5M9JRW3_MONFR</name>
<dbReference type="EMBL" id="VICG01000004">
    <property type="protein sequence ID" value="KAA8572244.1"/>
    <property type="molecule type" value="Genomic_DNA"/>
</dbReference>
<dbReference type="Pfam" id="PF22893">
    <property type="entry name" value="ULD_2"/>
    <property type="match status" value="1"/>
</dbReference>
<accession>A0A5M9JRW3</accession>
<organism evidence="3 4">
    <name type="scientific">Monilinia fructicola</name>
    <name type="common">Brown rot fungus</name>
    <name type="synonym">Ciboria fructicola</name>
    <dbReference type="NCBI Taxonomy" id="38448"/>
    <lineage>
        <taxon>Eukaryota</taxon>
        <taxon>Fungi</taxon>
        <taxon>Dikarya</taxon>
        <taxon>Ascomycota</taxon>
        <taxon>Pezizomycotina</taxon>
        <taxon>Leotiomycetes</taxon>
        <taxon>Helotiales</taxon>
        <taxon>Sclerotiniaceae</taxon>
        <taxon>Monilinia</taxon>
    </lineage>
</organism>
<feature type="region of interest" description="Disordered" evidence="1">
    <location>
        <begin position="61"/>
        <end position="86"/>
    </location>
</feature>
<dbReference type="InterPro" id="IPR054464">
    <property type="entry name" value="ULD_fung"/>
</dbReference>